<protein>
    <submittedName>
        <fullName evidence="1">Uncharacterized protein</fullName>
    </submittedName>
</protein>
<dbReference type="Proteomes" id="UP000001548">
    <property type="component" value="Unassembled WGS sequence"/>
</dbReference>
<reference evidence="1 2" key="1">
    <citation type="journal article" date="2007" name="Science">
        <title>Genomic minimalism in the early diverging intestinal parasite Giardia lamblia.</title>
        <authorList>
            <person name="Morrison H.G."/>
            <person name="McArthur A.G."/>
            <person name="Gillin F.D."/>
            <person name="Aley S.B."/>
            <person name="Adam R.D."/>
            <person name="Olsen G.J."/>
            <person name="Best A.A."/>
            <person name="Cande W.Z."/>
            <person name="Chen F."/>
            <person name="Cipriano M.J."/>
            <person name="Davids B.J."/>
            <person name="Dawson S.C."/>
            <person name="Elmendorf H.G."/>
            <person name="Hehl A.B."/>
            <person name="Holder M.E."/>
            <person name="Huse S.M."/>
            <person name="Kim U.U."/>
            <person name="Lasek-Nesselquist E."/>
            <person name="Manning G."/>
            <person name="Nigam A."/>
            <person name="Nixon J.E."/>
            <person name="Palm D."/>
            <person name="Passamaneck N.E."/>
            <person name="Prabhu A."/>
            <person name="Reich C.I."/>
            <person name="Reiner D.S."/>
            <person name="Samuelson J."/>
            <person name="Svard S.G."/>
            <person name="Sogin M.L."/>
        </authorList>
    </citation>
    <scope>NUCLEOTIDE SEQUENCE [LARGE SCALE GENOMIC DNA]</scope>
    <source>
        <strain evidence="1 2">WB C6</strain>
    </source>
</reference>
<dbReference type="VEuPathDB" id="GiardiaDB:GL50803_9504"/>
<sequence>MDIHLIYPLDYSWTQIVCALEAIGIHVSKDKSEAFLTLFSETSHLSHTQYMETTCISFDALPHGIGVLLFFLPADNYLGEAVLARNIGTFMLLPSRLFVIDPSCRRQHYPAHRDASSVVGANLSPIPTFRLPDDIAPLKCSICSYLGLVLHKRALPDVVQASSLCLLVWEWIRRYEETASNATVESIRHFGRLVGGNLRNEMVSSDPGAREQVQVQLTTLANFVRSILHKSCTNTSMILGHCTLKEYKLQIFIYVRYRPATFQILLGHMLASICWSFTGSKEDTVVCSQDKTHLAISVLLHRPPSSPHA</sequence>
<comment type="caution">
    <text evidence="1">The sequence shown here is derived from an EMBL/GenBank/DDBJ whole genome shotgun (WGS) entry which is preliminary data.</text>
</comment>
<gene>
    <name evidence="1" type="ORF">GL50803_009504</name>
</gene>
<organism evidence="1 2">
    <name type="scientific">Giardia intestinalis (strain ATCC 50803 / WB clone C6)</name>
    <name type="common">Giardia lamblia</name>
    <dbReference type="NCBI Taxonomy" id="184922"/>
    <lineage>
        <taxon>Eukaryota</taxon>
        <taxon>Metamonada</taxon>
        <taxon>Diplomonadida</taxon>
        <taxon>Hexamitidae</taxon>
        <taxon>Giardiinae</taxon>
        <taxon>Giardia</taxon>
    </lineage>
</organism>
<dbReference type="EMBL" id="AACB03000004">
    <property type="protein sequence ID" value="KAE8302517.1"/>
    <property type="molecule type" value="Genomic_DNA"/>
</dbReference>
<dbReference type="AlphaFoldDB" id="A8BNI8"/>
<accession>A8BNI8</accession>
<proteinExistence type="predicted"/>
<dbReference type="OMA" id="WEWIRRY"/>
<dbReference type="KEGG" id="gla:GL50803_009504"/>
<dbReference type="HOGENOM" id="CLU_901503_0_0_1"/>
<evidence type="ECO:0000313" key="1">
    <source>
        <dbReference type="EMBL" id="KAE8302517.1"/>
    </source>
</evidence>
<name>A8BNI8_GIAIC</name>
<dbReference type="RefSeq" id="XP_001705922.1">
    <property type="nucleotide sequence ID" value="XM_001705870.1"/>
</dbReference>
<keyword evidence="2" id="KW-1185">Reference proteome</keyword>
<dbReference type="GeneID" id="5698807"/>
<evidence type="ECO:0000313" key="2">
    <source>
        <dbReference type="Proteomes" id="UP000001548"/>
    </source>
</evidence>